<evidence type="ECO:0000313" key="1">
    <source>
        <dbReference type="EMBL" id="MCD9643093.1"/>
    </source>
</evidence>
<organism evidence="1 2">
    <name type="scientific">Datura stramonium</name>
    <name type="common">Jimsonweed</name>
    <name type="synonym">Common thornapple</name>
    <dbReference type="NCBI Taxonomy" id="4076"/>
    <lineage>
        <taxon>Eukaryota</taxon>
        <taxon>Viridiplantae</taxon>
        <taxon>Streptophyta</taxon>
        <taxon>Embryophyta</taxon>
        <taxon>Tracheophyta</taxon>
        <taxon>Spermatophyta</taxon>
        <taxon>Magnoliopsida</taxon>
        <taxon>eudicotyledons</taxon>
        <taxon>Gunneridae</taxon>
        <taxon>Pentapetalae</taxon>
        <taxon>asterids</taxon>
        <taxon>lamiids</taxon>
        <taxon>Solanales</taxon>
        <taxon>Solanaceae</taxon>
        <taxon>Solanoideae</taxon>
        <taxon>Datureae</taxon>
        <taxon>Datura</taxon>
    </lineage>
</organism>
<protein>
    <submittedName>
        <fullName evidence="1">Uncharacterized protein</fullName>
    </submittedName>
</protein>
<evidence type="ECO:0000313" key="2">
    <source>
        <dbReference type="Proteomes" id="UP000823775"/>
    </source>
</evidence>
<proteinExistence type="predicted"/>
<feature type="non-terminal residue" evidence="1">
    <location>
        <position position="64"/>
    </location>
</feature>
<keyword evidence="2" id="KW-1185">Reference proteome</keyword>
<accession>A0ABS8V7E2</accession>
<reference evidence="1 2" key="1">
    <citation type="journal article" date="2021" name="BMC Genomics">
        <title>Datura genome reveals duplications of psychoactive alkaloid biosynthetic genes and high mutation rate following tissue culture.</title>
        <authorList>
            <person name="Rajewski A."/>
            <person name="Carter-House D."/>
            <person name="Stajich J."/>
            <person name="Litt A."/>
        </authorList>
    </citation>
    <scope>NUCLEOTIDE SEQUENCE [LARGE SCALE GENOMIC DNA]</scope>
    <source>
        <strain evidence="1">AR-01</strain>
    </source>
</reference>
<comment type="caution">
    <text evidence="1">The sequence shown here is derived from an EMBL/GenBank/DDBJ whole genome shotgun (WGS) entry which is preliminary data.</text>
</comment>
<dbReference type="EMBL" id="JACEIK010003779">
    <property type="protein sequence ID" value="MCD9643093.1"/>
    <property type="molecule type" value="Genomic_DNA"/>
</dbReference>
<feature type="non-terminal residue" evidence="1">
    <location>
        <position position="1"/>
    </location>
</feature>
<name>A0ABS8V7E2_DATST</name>
<gene>
    <name evidence="1" type="ORF">HAX54_030216</name>
</gene>
<sequence>TSRWHRAMTSMCVRGHDIPVVVRDAFVPRQLISTPIPMPCHVTNTKGVVPHPMALANALPTCAI</sequence>
<dbReference type="Proteomes" id="UP000823775">
    <property type="component" value="Unassembled WGS sequence"/>
</dbReference>